<keyword evidence="3" id="KW-1185">Reference proteome</keyword>
<sequence>MPISFFTSVSSVRNSGFAGQNMGGALIGICGLFIGGSLLIPPLRKMYKKLPWLYSLIKIFYVNLIILSVGLIILNMGYQVKDDARHAKFFILMIVQIVVCRIAMCIYFNLKPVKYIEER</sequence>
<dbReference type="STRING" id="94869.SAMN04488529_1112"/>
<gene>
    <name evidence="2" type="ORF">SAMN04488529_1112</name>
</gene>
<feature type="transmembrane region" description="Helical" evidence="1">
    <location>
        <begin position="52"/>
        <end position="77"/>
    </location>
</feature>
<dbReference type="EMBL" id="FNJM01000011">
    <property type="protein sequence ID" value="SDP65884.1"/>
    <property type="molecule type" value="Genomic_DNA"/>
</dbReference>
<feature type="transmembrane region" description="Helical" evidence="1">
    <location>
        <begin position="89"/>
        <end position="110"/>
    </location>
</feature>
<evidence type="ECO:0000256" key="1">
    <source>
        <dbReference type="SAM" id="Phobius"/>
    </source>
</evidence>
<dbReference type="Proteomes" id="UP000198597">
    <property type="component" value="Unassembled WGS sequence"/>
</dbReference>
<protein>
    <submittedName>
        <fullName evidence="2">Uncharacterized protein</fullName>
    </submittedName>
</protein>
<evidence type="ECO:0000313" key="2">
    <source>
        <dbReference type="EMBL" id="SDP65884.1"/>
    </source>
</evidence>
<organism evidence="2 3">
    <name type="scientific">Clostridium gasigenes</name>
    <dbReference type="NCBI Taxonomy" id="94869"/>
    <lineage>
        <taxon>Bacteria</taxon>
        <taxon>Bacillati</taxon>
        <taxon>Bacillota</taxon>
        <taxon>Clostridia</taxon>
        <taxon>Eubacteriales</taxon>
        <taxon>Clostridiaceae</taxon>
        <taxon>Clostridium</taxon>
    </lineage>
</organism>
<keyword evidence="1" id="KW-0812">Transmembrane</keyword>
<reference evidence="2 3" key="1">
    <citation type="submission" date="2016-10" db="EMBL/GenBank/DDBJ databases">
        <authorList>
            <person name="de Groot N.N."/>
        </authorList>
    </citation>
    <scope>NUCLEOTIDE SEQUENCE [LARGE SCALE GENOMIC DNA]</scope>
    <source>
        <strain evidence="2 3">DSM 12272</strain>
    </source>
</reference>
<dbReference type="AlphaFoldDB" id="A0A1H0UI90"/>
<keyword evidence="1" id="KW-1133">Transmembrane helix</keyword>
<keyword evidence="1" id="KW-0472">Membrane</keyword>
<name>A0A1H0UI90_9CLOT</name>
<evidence type="ECO:0000313" key="3">
    <source>
        <dbReference type="Proteomes" id="UP000198597"/>
    </source>
</evidence>
<accession>A0A1H0UI90</accession>
<feature type="transmembrane region" description="Helical" evidence="1">
    <location>
        <begin position="20"/>
        <end position="40"/>
    </location>
</feature>
<proteinExistence type="predicted"/>